<name>A0ABU9LMD5_9BACL</name>
<dbReference type="InterPro" id="IPR050089">
    <property type="entry name" value="SAICAR_synthetase"/>
</dbReference>
<dbReference type="Gene3D" id="3.30.200.20">
    <property type="entry name" value="Phosphorylase Kinase, domain 1"/>
    <property type="match status" value="1"/>
</dbReference>
<comment type="pathway">
    <text evidence="1">Purine metabolism; IMP biosynthesis via de novo pathway; 5-amino-1-(5-phospho-D-ribosyl)imidazole-4-carboxamide from 5-amino-1-(5-phospho-D-ribosyl)imidazole-4-carboxylate: step 1/2.</text>
</comment>
<evidence type="ECO:0000256" key="5">
    <source>
        <dbReference type="ARBA" id="ARBA00022755"/>
    </source>
</evidence>
<dbReference type="SUPFAM" id="SSF56104">
    <property type="entry name" value="SAICAR synthase-like"/>
    <property type="match status" value="1"/>
</dbReference>
<keyword evidence="6" id="KW-0067">ATP-binding</keyword>
<evidence type="ECO:0000313" key="9">
    <source>
        <dbReference type="EMBL" id="MEL5989157.1"/>
    </source>
</evidence>
<keyword evidence="3" id="KW-0436">Ligase</keyword>
<organism evidence="9 10">
    <name type="scientific">Kurthia gibsonii</name>
    <dbReference type="NCBI Taxonomy" id="33946"/>
    <lineage>
        <taxon>Bacteria</taxon>
        <taxon>Bacillati</taxon>
        <taxon>Bacillota</taxon>
        <taxon>Bacilli</taxon>
        <taxon>Bacillales</taxon>
        <taxon>Caryophanaceae</taxon>
        <taxon>Kurthia</taxon>
    </lineage>
</organism>
<comment type="caution">
    <text evidence="9">The sequence shown here is derived from an EMBL/GenBank/DDBJ whole genome shotgun (WGS) entry which is preliminary data.</text>
</comment>
<reference evidence="9 10" key="1">
    <citation type="submission" date="2024-04" db="EMBL/GenBank/DDBJ databases">
        <authorList>
            <person name="Wu Y.S."/>
            <person name="Zhang L."/>
        </authorList>
    </citation>
    <scope>NUCLEOTIDE SEQUENCE [LARGE SCALE GENOMIC DNA]</scope>
    <source>
        <strain evidence="9 10">KG-01</strain>
    </source>
</reference>
<dbReference type="EMBL" id="JBCEWA010000009">
    <property type="protein sequence ID" value="MEL5989157.1"/>
    <property type="molecule type" value="Genomic_DNA"/>
</dbReference>
<dbReference type="Pfam" id="PF01259">
    <property type="entry name" value="SAICAR_synt"/>
    <property type="match status" value="1"/>
</dbReference>
<dbReference type="RefSeq" id="WP_068454233.1">
    <property type="nucleotide sequence ID" value="NZ_CP147847.1"/>
</dbReference>
<evidence type="ECO:0000256" key="1">
    <source>
        <dbReference type="ARBA" id="ARBA00004672"/>
    </source>
</evidence>
<evidence type="ECO:0000256" key="4">
    <source>
        <dbReference type="ARBA" id="ARBA00022741"/>
    </source>
</evidence>
<sequence>MILKYEGKTKNVFELEDGHFLLKFKDDVTGENGVFDPGANTVGLTIDGAGLAGLRLTTFFYEKLNEMGVPTHFVSSNMDEATMTVKPATVFGKGLEVICRFRSVGSFLKRYGAYVEEGQPLDAFVEVTIKDDDRLDPPISEDALAQLGILTNDEYATLKEATQKIASFVKDELAKKDLELYDIKLEFGRDAKTNEILLIDEISGGNMRAFRGTEYIEPLELEKIMLAPE</sequence>
<accession>A0ABU9LMD5</accession>
<protein>
    <recommendedName>
        <fullName evidence="2">phosphoribosylaminoimidazolesuccinocarboxamide synthase</fullName>
        <ecNumber evidence="2">6.3.2.6</ecNumber>
    </recommendedName>
</protein>
<evidence type="ECO:0000256" key="2">
    <source>
        <dbReference type="ARBA" id="ARBA00012217"/>
    </source>
</evidence>
<evidence type="ECO:0000259" key="8">
    <source>
        <dbReference type="Pfam" id="PF01259"/>
    </source>
</evidence>
<keyword evidence="10" id="KW-1185">Reference proteome</keyword>
<dbReference type="Proteomes" id="UP001398420">
    <property type="component" value="Unassembled WGS sequence"/>
</dbReference>
<evidence type="ECO:0000313" key="10">
    <source>
        <dbReference type="Proteomes" id="UP001398420"/>
    </source>
</evidence>
<evidence type="ECO:0000256" key="7">
    <source>
        <dbReference type="ARBA" id="ARBA00048475"/>
    </source>
</evidence>
<comment type="catalytic activity">
    <reaction evidence="7">
        <text>5-amino-1-(5-phospho-D-ribosyl)imidazole-4-carboxylate + L-aspartate + ATP = (2S)-2-[5-amino-1-(5-phospho-beta-D-ribosyl)imidazole-4-carboxamido]succinate + ADP + phosphate + 2 H(+)</text>
        <dbReference type="Rhea" id="RHEA:22628"/>
        <dbReference type="ChEBI" id="CHEBI:15378"/>
        <dbReference type="ChEBI" id="CHEBI:29991"/>
        <dbReference type="ChEBI" id="CHEBI:30616"/>
        <dbReference type="ChEBI" id="CHEBI:43474"/>
        <dbReference type="ChEBI" id="CHEBI:58443"/>
        <dbReference type="ChEBI" id="CHEBI:77657"/>
        <dbReference type="ChEBI" id="CHEBI:456216"/>
        <dbReference type="EC" id="6.3.2.6"/>
    </reaction>
</comment>
<gene>
    <name evidence="9" type="ORF">AAF454_12150</name>
</gene>
<dbReference type="InterPro" id="IPR028923">
    <property type="entry name" value="SAICAR_synt/ADE2_N"/>
</dbReference>
<evidence type="ECO:0000256" key="6">
    <source>
        <dbReference type="ARBA" id="ARBA00022840"/>
    </source>
</evidence>
<proteinExistence type="predicted"/>
<keyword evidence="4" id="KW-0547">Nucleotide-binding</keyword>
<evidence type="ECO:0000256" key="3">
    <source>
        <dbReference type="ARBA" id="ARBA00022598"/>
    </source>
</evidence>
<dbReference type="EC" id="6.3.2.6" evidence="2"/>
<dbReference type="PANTHER" id="PTHR43599:SF3">
    <property type="entry name" value="SI:DKEY-6E2.2"/>
    <property type="match status" value="1"/>
</dbReference>
<feature type="domain" description="SAICAR synthetase/ADE2 N-terminal" evidence="8">
    <location>
        <begin position="4"/>
        <end position="215"/>
    </location>
</feature>
<dbReference type="PANTHER" id="PTHR43599">
    <property type="entry name" value="MULTIFUNCTIONAL PROTEIN ADE2"/>
    <property type="match status" value="1"/>
</dbReference>
<keyword evidence="5" id="KW-0658">Purine biosynthesis</keyword>
<dbReference type="Gene3D" id="3.30.470.20">
    <property type="entry name" value="ATP-grasp fold, B domain"/>
    <property type="match status" value="1"/>
</dbReference>